<evidence type="ECO:0000313" key="2">
    <source>
        <dbReference type="Proteomes" id="UP000202485"/>
    </source>
</evidence>
<dbReference type="Pfam" id="PF04301">
    <property type="entry name" value="BioG"/>
    <property type="match status" value="1"/>
</dbReference>
<dbReference type="Proteomes" id="UP000202485">
    <property type="component" value="Unassembled WGS sequence"/>
</dbReference>
<accession>A0A238KB28</accession>
<name>A0A238KB28_9RHOB</name>
<dbReference type="RefSeq" id="WP_093963108.1">
    <property type="nucleotide sequence ID" value="NZ_FXYG01000002.1"/>
</dbReference>
<protein>
    <recommendedName>
        <fullName evidence="3">Alpha/beta hydrolase family protein</fullName>
    </recommendedName>
</protein>
<evidence type="ECO:0008006" key="3">
    <source>
        <dbReference type="Google" id="ProtNLM"/>
    </source>
</evidence>
<reference evidence="2" key="1">
    <citation type="submission" date="2017-05" db="EMBL/GenBank/DDBJ databases">
        <authorList>
            <person name="Rodrigo-Torres L."/>
            <person name="Arahal R. D."/>
            <person name="Lucena T."/>
        </authorList>
    </citation>
    <scope>NUCLEOTIDE SEQUENCE [LARGE SCALE GENOMIC DNA]</scope>
    <source>
        <strain evidence="2">CECT 8715</strain>
    </source>
</reference>
<dbReference type="InterPro" id="IPR007398">
    <property type="entry name" value="BioG"/>
</dbReference>
<keyword evidence="2" id="KW-1185">Reference proteome</keyword>
<evidence type="ECO:0000313" key="1">
    <source>
        <dbReference type="EMBL" id="SMX40053.1"/>
    </source>
</evidence>
<gene>
    <name evidence="1" type="ORF">RUA8715_01547</name>
</gene>
<dbReference type="AlphaFoldDB" id="A0A238KB28"/>
<sequence>MRRHWLTRDGGAQLTLVFGGWALGPAPFAGLTGAADVLVVDDYRNLDDALPETGNYDTVRLLAYSFGVASAAHWLAGHGLTCVRKVAINGTLFPADADRGIAPETVAATADGLNAASFARFCRRAGLDGPAPGIDFAAAAEELRAIAARGPAPDPGFDRVWISTSDRIVPTATQEMAWGQSDTVRRIPGPHQPFAVGQTWAEWFA</sequence>
<dbReference type="EMBL" id="FXYG01000002">
    <property type="protein sequence ID" value="SMX40053.1"/>
    <property type="molecule type" value="Genomic_DNA"/>
</dbReference>
<organism evidence="1 2">
    <name type="scientific">Ruegeria arenilitoris</name>
    <dbReference type="NCBI Taxonomy" id="1173585"/>
    <lineage>
        <taxon>Bacteria</taxon>
        <taxon>Pseudomonadati</taxon>
        <taxon>Pseudomonadota</taxon>
        <taxon>Alphaproteobacteria</taxon>
        <taxon>Rhodobacterales</taxon>
        <taxon>Roseobacteraceae</taxon>
        <taxon>Ruegeria</taxon>
    </lineage>
</organism>
<dbReference type="OrthoDB" id="7688089at2"/>
<proteinExistence type="predicted"/>